<feature type="disulfide bond" description="Redox-active" evidence="4">
    <location>
        <begin position="174"/>
        <end position="180"/>
    </location>
</feature>
<evidence type="ECO:0000256" key="3">
    <source>
        <dbReference type="PIRSR" id="PIRSR603782-1"/>
    </source>
</evidence>
<dbReference type="Gene3D" id="3.40.30.10">
    <property type="entry name" value="Glutaredoxin"/>
    <property type="match status" value="1"/>
</dbReference>
<reference evidence="7 8" key="1">
    <citation type="submission" date="2017-09" db="EMBL/GenBank/DDBJ databases">
        <title>Complete genome sequence of Verrucomicrobial strain HZ-65, isolated from freshwater.</title>
        <authorList>
            <person name="Choi A."/>
        </authorList>
    </citation>
    <scope>NUCLEOTIDE SEQUENCE [LARGE SCALE GENOMIC DNA]</scope>
    <source>
        <strain evidence="7 8">HZ-65</strain>
    </source>
</reference>
<feature type="binding site" evidence="3">
    <location>
        <position position="263"/>
    </location>
    <ligand>
        <name>Cu cation</name>
        <dbReference type="ChEBI" id="CHEBI:23378"/>
    </ligand>
</feature>
<dbReference type="EMBL" id="CP023344">
    <property type="protein sequence ID" value="ATC64941.1"/>
    <property type="molecule type" value="Genomic_DNA"/>
</dbReference>
<comment type="similarity">
    <text evidence="1">Belongs to the SCO1/2 family.</text>
</comment>
<evidence type="ECO:0000256" key="4">
    <source>
        <dbReference type="PIRSR" id="PIRSR603782-2"/>
    </source>
</evidence>
<evidence type="ECO:0000313" key="7">
    <source>
        <dbReference type="EMBL" id="ATC64941.1"/>
    </source>
</evidence>
<feature type="binding site" evidence="3">
    <location>
        <position position="174"/>
    </location>
    <ligand>
        <name>Cu cation</name>
        <dbReference type="ChEBI" id="CHEBI:23378"/>
    </ligand>
</feature>
<dbReference type="PANTHER" id="PTHR12151:SF25">
    <property type="entry name" value="LINALOOL DEHYDRATASE_ISOMERASE DOMAIN-CONTAINING PROTEIN"/>
    <property type="match status" value="1"/>
</dbReference>
<feature type="binding site" evidence="3">
    <location>
        <position position="180"/>
    </location>
    <ligand>
        <name>Cu cation</name>
        <dbReference type="ChEBI" id="CHEBI:23378"/>
    </ligand>
</feature>
<dbReference type="KEGG" id="vbh:CMV30_13745"/>
<dbReference type="SUPFAM" id="SSF52833">
    <property type="entry name" value="Thioredoxin-like"/>
    <property type="match status" value="1"/>
</dbReference>
<dbReference type="PROSITE" id="PS51352">
    <property type="entry name" value="THIOREDOXIN_2"/>
    <property type="match status" value="1"/>
</dbReference>
<keyword evidence="2 3" id="KW-0186">Copper</keyword>
<evidence type="ECO:0000256" key="2">
    <source>
        <dbReference type="ARBA" id="ARBA00023008"/>
    </source>
</evidence>
<accession>A0A290QKR2</accession>
<protein>
    <submittedName>
        <fullName evidence="7">Electron transporter SenC</fullName>
    </submittedName>
</protein>
<keyword evidence="8" id="KW-1185">Reference proteome</keyword>
<feature type="signal peptide" evidence="5">
    <location>
        <begin position="1"/>
        <end position="21"/>
    </location>
</feature>
<sequence>MRFSRVWLSSLVVLVALSAPACSKRGETSPAVQAEKRYPLTGEILAVDADKNVLRVKHEKIEGYMPAMTMEFLVSLGDAKLAKAGQRIRAEMVEQADGEFRLEKIWPASTAEVAKIEAAANALTQETVAMGRGAYREIGERAPQFSLFDQDGRVVESQRFRGKQVMICFIFTRCPVAKMCPAAVARFQQTQKLAREAGVTDLELISFSLDPEYDTPGILKEYTIQRGIDTSNYSFLTGPQMAIKSLLQQFGILTEMQGDLLNHTAATLLLDGTGRIIHRADGSEWDVQDFVGRMKKS</sequence>
<dbReference type="CDD" id="cd02968">
    <property type="entry name" value="SCO"/>
    <property type="match status" value="1"/>
</dbReference>
<dbReference type="Proteomes" id="UP000217265">
    <property type="component" value="Chromosome"/>
</dbReference>
<dbReference type="RefSeq" id="WP_096056572.1">
    <property type="nucleotide sequence ID" value="NZ_CP023344.1"/>
</dbReference>
<proteinExistence type="inferred from homology"/>
<dbReference type="Gene3D" id="2.40.50.320">
    <property type="entry name" value="Copper binding periplasmic protein CusF"/>
    <property type="match status" value="1"/>
</dbReference>
<dbReference type="InterPro" id="IPR003782">
    <property type="entry name" value="SCO1/SenC"/>
</dbReference>
<dbReference type="Pfam" id="PF11604">
    <property type="entry name" value="CusF_Ec"/>
    <property type="match status" value="1"/>
</dbReference>
<feature type="chain" id="PRO_5013194290" evidence="5">
    <location>
        <begin position="22"/>
        <end position="297"/>
    </location>
</feature>
<organism evidence="7 8">
    <name type="scientific">Nibricoccus aquaticus</name>
    <dbReference type="NCBI Taxonomy" id="2576891"/>
    <lineage>
        <taxon>Bacteria</taxon>
        <taxon>Pseudomonadati</taxon>
        <taxon>Verrucomicrobiota</taxon>
        <taxon>Opitutia</taxon>
        <taxon>Opitutales</taxon>
        <taxon>Opitutaceae</taxon>
        <taxon>Nibricoccus</taxon>
    </lineage>
</organism>
<name>A0A290QKR2_9BACT</name>
<keyword evidence="5" id="KW-0732">Signal</keyword>
<keyword evidence="3" id="KW-0479">Metal-binding</keyword>
<evidence type="ECO:0000256" key="5">
    <source>
        <dbReference type="SAM" id="SignalP"/>
    </source>
</evidence>
<dbReference type="Pfam" id="PF02630">
    <property type="entry name" value="SCO1-SenC"/>
    <property type="match status" value="1"/>
</dbReference>
<keyword evidence="4" id="KW-1015">Disulfide bond</keyword>
<dbReference type="AlphaFoldDB" id="A0A290QKR2"/>
<dbReference type="InterPro" id="IPR036249">
    <property type="entry name" value="Thioredoxin-like_sf"/>
</dbReference>
<dbReference type="PANTHER" id="PTHR12151">
    <property type="entry name" value="ELECTRON TRANSPORT PROTIN SCO1/SENC FAMILY MEMBER"/>
    <property type="match status" value="1"/>
</dbReference>
<dbReference type="InterPro" id="IPR042230">
    <property type="entry name" value="CusF_sf"/>
</dbReference>
<evidence type="ECO:0000259" key="6">
    <source>
        <dbReference type="PROSITE" id="PS51352"/>
    </source>
</evidence>
<evidence type="ECO:0000256" key="1">
    <source>
        <dbReference type="ARBA" id="ARBA00010996"/>
    </source>
</evidence>
<gene>
    <name evidence="7" type="ORF">CMV30_13745</name>
</gene>
<dbReference type="InterPro" id="IPR013766">
    <property type="entry name" value="Thioredoxin_domain"/>
</dbReference>
<evidence type="ECO:0000313" key="8">
    <source>
        <dbReference type="Proteomes" id="UP000217265"/>
    </source>
</evidence>
<feature type="domain" description="Thioredoxin" evidence="6">
    <location>
        <begin position="136"/>
        <end position="297"/>
    </location>
</feature>
<dbReference type="OrthoDB" id="9811998at2"/>
<dbReference type="GO" id="GO:0046872">
    <property type="term" value="F:metal ion binding"/>
    <property type="evidence" value="ECO:0007669"/>
    <property type="project" value="UniProtKB-KW"/>
</dbReference>
<dbReference type="InterPro" id="IPR021647">
    <property type="entry name" value="CusF_Ec"/>
</dbReference>